<dbReference type="Proteomes" id="UP000326354">
    <property type="component" value="Chromosome"/>
</dbReference>
<protein>
    <submittedName>
        <fullName evidence="1">Uncharacterized protein</fullName>
    </submittedName>
</protein>
<evidence type="ECO:0000313" key="2">
    <source>
        <dbReference type="Proteomes" id="UP000326354"/>
    </source>
</evidence>
<sequence>MNQLDILKEIKNDPTNWSLWHQYGTLTAQNQDWKTCISAYLAALRLNPQPDILQQCVAAYQNYVNSLTKDFSFRFLQLPKKTLVVDMYGLMNMDVTEFEQQVKSLLAKKYQVIFLHFTFVRNLTGLGPSTIKKIIKWSGEKNIDIAAVAVHDQLRTTFNLKKIEVQEYSDLLQAFQNK</sequence>
<reference evidence="1 2" key="1">
    <citation type="submission" date="2019-08" db="EMBL/GenBank/DDBJ databases">
        <title>Complete genome sequence of Candidatus Uab amorphum.</title>
        <authorList>
            <person name="Shiratori T."/>
            <person name="Suzuki S."/>
            <person name="Kakizawa Y."/>
            <person name="Ishida K."/>
        </authorList>
    </citation>
    <scope>NUCLEOTIDE SEQUENCE [LARGE SCALE GENOMIC DNA]</scope>
    <source>
        <strain evidence="1 2">SRT547</strain>
    </source>
</reference>
<evidence type="ECO:0000313" key="1">
    <source>
        <dbReference type="EMBL" id="BBM87722.1"/>
    </source>
</evidence>
<accession>A0A5S9F6I2</accession>
<dbReference type="SUPFAM" id="SSF48452">
    <property type="entry name" value="TPR-like"/>
    <property type="match status" value="1"/>
</dbReference>
<keyword evidence="2" id="KW-1185">Reference proteome</keyword>
<dbReference type="EMBL" id="AP019860">
    <property type="protein sequence ID" value="BBM87722.1"/>
    <property type="molecule type" value="Genomic_DNA"/>
</dbReference>
<dbReference type="InterPro" id="IPR011990">
    <property type="entry name" value="TPR-like_helical_dom_sf"/>
</dbReference>
<dbReference type="KEGG" id="uam:UABAM_06137"/>
<dbReference type="AlphaFoldDB" id="A0A5S9F6I2"/>
<gene>
    <name evidence="1" type="ORF">UABAM_06137</name>
</gene>
<dbReference type="RefSeq" id="WP_151971727.1">
    <property type="nucleotide sequence ID" value="NZ_AP019860.1"/>
</dbReference>
<name>A0A5S9F6I2_UABAM</name>
<proteinExistence type="predicted"/>
<organism evidence="1 2">
    <name type="scientific">Uabimicrobium amorphum</name>
    <dbReference type="NCBI Taxonomy" id="2596890"/>
    <lineage>
        <taxon>Bacteria</taxon>
        <taxon>Pseudomonadati</taxon>
        <taxon>Planctomycetota</taxon>
        <taxon>Candidatus Uabimicrobiia</taxon>
        <taxon>Candidatus Uabimicrobiales</taxon>
        <taxon>Candidatus Uabimicrobiaceae</taxon>
        <taxon>Candidatus Uabimicrobium</taxon>
    </lineage>
</organism>
<dbReference type="Gene3D" id="1.25.40.10">
    <property type="entry name" value="Tetratricopeptide repeat domain"/>
    <property type="match status" value="1"/>
</dbReference>